<dbReference type="PRINTS" id="PR00747">
    <property type="entry name" value="GLYHDRLASE47"/>
</dbReference>
<protein>
    <recommendedName>
        <fullName evidence="13">alpha-1,2-Mannosidase</fullName>
        <ecNumber evidence="13">3.2.1.-</ecNumber>
    </recommendedName>
</protein>
<dbReference type="PRINTS" id="PR00019">
    <property type="entry name" value="LEURICHRPT"/>
</dbReference>
<name>A0A5D2GTQ5_GOSDA</name>
<evidence type="ECO:0000256" key="4">
    <source>
        <dbReference type="ARBA" id="ARBA00022475"/>
    </source>
</evidence>
<reference evidence="15 16" key="1">
    <citation type="submission" date="2019-06" db="EMBL/GenBank/DDBJ databases">
        <title>WGS assembly of Gossypium darwinii.</title>
        <authorList>
            <person name="Chen Z.J."/>
            <person name="Sreedasyam A."/>
            <person name="Ando A."/>
            <person name="Song Q."/>
            <person name="De L."/>
            <person name="Hulse-Kemp A."/>
            <person name="Ding M."/>
            <person name="Ye W."/>
            <person name="Kirkbride R."/>
            <person name="Jenkins J."/>
            <person name="Plott C."/>
            <person name="Lovell J."/>
            <person name="Lin Y.-M."/>
            <person name="Vaughn R."/>
            <person name="Liu B."/>
            <person name="Li W."/>
            <person name="Simpson S."/>
            <person name="Scheffler B."/>
            <person name="Saski C."/>
            <person name="Grover C."/>
            <person name="Hu G."/>
            <person name="Conover J."/>
            <person name="Carlson J."/>
            <person name="Shu S."/>
            <person name="Boston L."/>
            <person name="Williams M."/>
            <person name="Peterson D."/>
            <person name="Mcgee K."/>
            <person name="Jones D."/>
            <person name="Wendel J."/>
            <person name="Stelly D."/>
            <person name="Grimwood J."/>
            <person name="Schmutz J."/>
        </authorList>
    </citation>
    <scope>NUCLEOTIDE SEQUENCE [LARGE SCALE GENOMIC DNA]</scope>
    <source>
        <strain evidence="15">1808015.09</strain>
    </source>
</reference>
<keyword evidence="5" id="KW-0433">Leucine-rich repeat</keyword>
<evidence type="ECO:0000256" key="1">
    <source>
        <dbReference type="ARBA" id="ARBA00004251"/>
    </source>
</evidence>
<keyword evidence="6 14" id="KW-0812">Transmembrane</keyword>
<comment type="subcellular location">
    <subcellularLocation>
        <location evidence="1">Cell membrane</location>
        <topology evidence="1">Single-pass type I membrane protein</topology>
    </subcellularLocation>
</comment>
<keyword evidence="9 14" id="KW-1133">Transmembrane helix</keyword>
<keyword evidence="4" id="KW-1003">Cell membrane</keyword>
<dbReference type="GO" id="GO:0005509">
    <property type="term" value="F:calcium ion binding"/>
    <property type="evidence" value="ECO:0007669"/>
    <property type="project" value="InterPro"/>
</dbReference>
<keyword evidence="7" id="KW-0732">Signal</keyword>
<dbReference type="EC" id="3.2.1.-" evidence="13"/>
<sequence length="1055" mass="117748">MKWTNCSLQSNSSLFSLQNLRWLNLAGNDLGISEIPSEFGKLRSLTYLNLSGAGFTGFVPPEISLLSDLVSLDLSLNYGLFFRNHDFNMLVHNLTKLENIVLRGMSLSLVVPYSFLNLTVSLKHLSLSYCDLQGNFPTQVFHLPYLENIILRSNPNLTGYLPETNWSSPLSLLDVSRTRFPKGLPGSIGNLKHLKALSLSSCVFMGSIPSTLGNLTKLTFLDISDNMFQGQIPDVFGNLNDLSSMDFSSNNFSGVFPSSAFNLTSLTFMDFSFNFLQGTLPNNISGLSYLRKLYLYANLLSGRVPGWLFSLPSLEYLDLHSNKLTLCLVRRITQSITPRLRAYYITPLFRRLVRCNRWVANTLDFNKTYDASVFETTIRVVGGLLSTYDLSGDNIFLEKARDIADRLLPAWDTPSGIPYNIINLARGNAHNPGWTGGDSILADSGTEQLEFIALSQRTGDPKYQEKGTKRALNGPIDPIQEPNLVQQVDLSKNEIQGTVPSSFFDLINLTFLDLSSNNLSDNIKSCMLVKLRNLTVLDLSFNNLLSVTRCSDDVNSTLPMIDQFYFSSCNMQRFPSFLNASKSLRDLDISDNQIHGSITKWEAEGWENLVTLRLSMNFMTGVEQVPGKNLLTLDLGSNSLQGPLPALPRTLLYLLISDNELVGEIPSKICNLSILAVLDLSKNKLGGIIPDCPENFSDLLQVVNLKMNYFIGKIPRWLQSDSLRSLNLNGNQLEGSIPQSLANCNRLEVLDLGNNKLEDTFPYWLGTLPELQVLVIRSNRFHGDIRNFNDTYSFRSLRMIDLSRNEFTGHLPLELFENFKAIRDFQENKTGGPEYIGGDYYQDSVTVTMKGSDLELVRILTVFTIIDFSSNHFKGPIPKAIGELNSLIVLNFSHNSLTGNIPPSFGKLAALESLDLSSNKLQGRIPIQLTNLTFLGALNISHNNLEGPIPLANHFDTFSNDSFAGNSGLCGFPLSKTCGNDQEPKSPPPTVADESEIALTWKIAAMGYGSGLVIGLSMGYIVFTTGRPRWLVKMIKRNQEKRMRRRIHRNGRRKN</sequence>
<evidence type="ECO:0000256" key="10">
    <source>
        <dbReference type="ARBA" id="ARBA00023136"/>
    </source>
</evidence>
<keyword evidence="16" id="KW-1185">Reference proteome</keyword>
<dbReference type="InterPro" id="IPR036026">
    <property type="entry name" value="Seven-hairpin_glycosidases"/>
</dbReference>
<gene>
    <name evidence="15" type="ORF">ES288_A04G053100v1</name>
</gene>
<comment type="similarity">
    <text evidence="2 13">Belongs to the glycosyl hydrolase 47 family.</text>
</comment>
<keyword evidence="13" id="KW-0378">Hydrolase</keyword>
<dbReference type="Proteomes" id="UP000323506">
    <property type="component" value="Chromosome A04"/>
</dbReference>
<dbReference type="Gene3D" id="1.50.10.10">
    <property type="match status" value="1"/>
</dbReference>
<keyword evidence="13" id="KW-0326">Glycosidase</keyword>
<dbReference type="PANTHER" id="PTHR48061:SF2">
    <property type="entry name" value="RECEPTOR LIKE PROTEIN 30-LIKE"/>
    <property type="match status" value="1"/>
</dbReference>
<evidence type="ECO:0000256" key="14">
    <source>
        <dbReference type="SAM" id="Phobius"/>
    </source>
</evidence>
<dbReference type="GO" id="GO:0012505">
    <property type="term" value="C:endomembrane system"/>
    <property type="evidence" value="ECO:0007669"/>
    <property type="project" value="UniProtKB-ARBA"/>
</dbReference>
<evidence type="ECO:0000256" key="6">
    <source>
        <dbReference type="ARBA" id="ARBA00022692"/>
    </source>
</evidence>
<dbReference type="InterPro" id="IPR046956">
    <property type="entry name" value="RLP23-like"/>
</dbReference>
<evidence type="ECO:0000256" key="8">
    <source>
        <dbReference type="ARBA" id="ARBA00022737"/>
    </source>
</evidence>
<dbReference type="SUPFAM" id="SSF52058">
    <property type="entry name" value="L domain-like"/>
    <property type="match status" value="1"/>
</dbReference>
<dbReference type="GO" id="GO:0005886">
    <property type="term" value="C:plasma membrane"/>
    <property type="evidence" value="ECO:0007669"/>
    <property type="project" value="UniProtKB-SubCell"/>
</dbReference>
<evidence type="ECO:0000256" key="7">
    <source>
        <dbReference type="ARBA" id="ARBA00022729"/>
    </source>
</evidence>
<dbReference type="Gene3D" id="3.80.10.10">
    <property type="entry name" value="Ribonuclease Inhibitor"/>
    <property type="match status" value="3"/>
</dbReference>
<keyword evidence="11" id="KW-0675">Receptor</keyword>
<comment type="similarity">
    <text evidence="3">Belongs to the RLP family.</text>
</comment>
<dbReference type="GO" id="GO:0005975">
    <property type="term" value="P:carbohydrate metabolic process"/>
    <property type="evidence" value="ECO:0007669"/>
    <property type="project" value="InterPro"/>
</dbReference>
<dbReference type="AlphaFoldDB" id="A0A5D2GTQ5"/>
<dbReference type="InterPro" id="IPR001382">
    <property type="entry name" value="Glyco_hydro_47"/>
</dbReference>
<keyword evidence="12" id="KW-0325">Glycoprotein</keyword>
<dbReference type="PANTHER" id="PTHR48061">
    <property type="entry name" value="LEUCINE-RICH REPEAT RECEPTOR PROTEIN KINASE EMS1-LIKE-RELATED"/>
    <property type="match status" value="1"/>
</dbReference>
<dbReference type="FunFam" id="3.80.10.10:FF:000213">
    <property type="entry name" value="Tyrosine-sulfated glycopeptide receptor 1"/>
    <property type="match status" value="1"/>
</dbReference>
<dbReference type="InterPro" id="IPR032675">
    <property type="entry name" value="LRR_dom_sf"/>
</dbReference>
<evidence type="ECO:0000313" key="15">
    <source>
        <dbReference type="EMBL" id="TYH21553.1"/>
    </source>
</evidence>
<dbReference type="FunFam" id="3.80.10.10:FF:000041">
    <property type="entry name" value="LRR receptor-like serine/threonine-protein kinase ERECTA"/>
    <property type="match status" value="1"/>
</dbReference>
<evidence type="ECO:0000256" key="2">
    <source>
        <dbReference type="ARBA" id="ARBA00007658"/>
    </source>
</evidence>
<dbReference type="Pfam" id="PF13855">
    <property type="entry name" value="LRR_8"/>
    <property type="match status" value="4"/>
</dbReference>
<evidence type="ECO:0000256" key="12">
    <source>
        <dbReference type="ARBA" id="ARBA00023180"/>
    </source>
</evidence>
<evidence type="ECO:0000256" key="13">
    <source>
        <dbReference type="RuleBase" id="RU361193"/>
    </source>
</evidence>
<evidence type="ECO:0000256" key="9">
    <source>
        <dbReference type="ARBA" id="ARBA00022989"/>
    </source>
</evidence>
<dbReference type="EMBL" id="CM017691">
    <property type="protein sequence ID" value="TYH21553.1"/>
    <property type="molecule type" value="Genomic_DNA"/>
</dbReference>
<proteinExistence type="inferred from homology"/>
<keyword evidence="8" id="KW-0677">Repeat</keyword>
<dbReference type="InterPro" id="IPR012341">
    <property type="entry name" value="6hp_glycosidase-like_sf"/>
</dbReference>
<dbReference type="SMART" id="SM00365">
    <property type="entry name" value="LRR_SD22"/>
    <property type="match status" value="7"/>
</dbReference>
<dbReference type="GO" id="GO:0004571">
    <property type="term" value="F:mannosyl-oligosaccharide 1,2-alpha-mannosidase activity"/>
    <property type="evidence" value="ECO:0007669"/>
    <property type="project" value="InterPro"/>
</dbReference>
<evidence type="ECO:0000256" key="3">
    <source>
        <dbReference type="ARBA" id="ARBA00009592"/>
    </source>
</evidence>
<evidence type="ECO:0000256" key="11">
    <source>
        <dbReference type="ARBA" id="ARBA00023170"/>
    </source>
</evidence>
<dbReference type="InterPro" id="IPR001611">
    <property type="entry name" value="Leu-rich_rpt"/>
</dbReference>
<evidence type="ECO:0000313" key="16">
    <source>
        <dbReference type="Proteomes" id="UP000323506"/>
    </source>
</evidence>
<dbReference type="SUPFAM" id="SSF52047">
    <property type="entry name" value="RNI-like"/>
    <property type="match status" value="2"/>
</dbReference>
<dbReference type="Pfam" id="PF00560">
    <property type="entry name" value="LRR_1"/>
    <property type="match status" value="5"/>
</dbReference>
<keyword evidence="10 14" id="KW-0472">Membrane</keyword>
<dbReference type="SMART" id="SM00369">
    <property type="entry name" value="LRR_TYP"/>
    <property type="match status" value="11"/>
</dbReference>
<dbReference type="Pfam" id="PF01532">
    <property type="entry name" value="Glyco_hydro_47"/>
    <property type="match status" value="1"/>
</dbReference>
<dbReference type="SUPFAM" id="SSF48225">
    <property type="entry name" value="Seven-hairpin glycosidases"/>
    <property type="match status" value="1"/>
</dbReference>
<organism evidence="15 16">
    <name type="scientific">Gossypium darwinii</name>
    <name type="common">Darwin's cotton</name>
    <name type="synonym">Gossypium barbadense var. darwinii</name>
    <dbReference type="NCBI Taxonomy" id="34276"/>
    <lineage>
        <taxon>Eukaryota</taxon>
        <taxon>Viridiplantae</taxon>
        <taxon>Streptophyta</taxon>
        <taxon>Embryophyta</taxon>
        <taxon>Tracheophyta</taxon>
        <taxon>Spermatophyta</taxon>
        <taxon>Magnoliopsida</taxon>
        <taxon>eudicotyledons</taxon>
        <taxon>Gunneridae</taxon>
        <taxon>Pentapetalae</taxon>
        <taxon>rosids</taxon>
        <taxon>malvids</taxon>
        <taxon>Malvales</taxon>
        <taxon>Malvaceae</taxon>
        <taxon>Malvoideae</taxon>
        <taxon>Gossypium</taxon>
    </lineage>
</organism>
<feature type="transmembrane region" description="Helical" evidence="14">
    <location>
        <begin position="1003"/>
        <end position="1023"/>
    </location>
</feature>
<dbReference type="InterPro" id="IPR003591">
    <property type="entry name" value="Leu-rich_rpt_typical-subtyp"/>
</dbReference>
<accession>A0A5D2GTQ5</accession>
<dbReference type="Pfam" id="PF13516">
    <property type="entry name" value="LRR_6"/>
    <property type="match status" value="1"/>
</dbReference>
<evidence type="ECO:0000256" key="5">
    <source>
        <dbReference type="ARBA" id="ARBA00022614"/>
    </source>
</evidence>